<dbReference type="RefSeq" id="WP_143231865.1">
    <property type="nucleotide sequence ID" value="NZ_CAUPFC010000014.1"/>
</dbReference>
<sequence length="77" mass="8377">MQRDLPHSPEYHVPDALSTHRRHSTTLTVSIMAPSATPATAATAAAMAASTRAQLRCRWWKAARGRWRAAPSSARPA</sequence>
<dbReference type="AlphaFoldDB" id="A0AAW9HEQ7"/>
<name>A0AAW9HEQ7_9ACTO</name>
<feature type="region of interest" description="Disordered" evidence="1">
    <location>
        <begin position="1"/>
        <end position="22"/>
    </location>
</feature>
<reference evidence="2" key="1">
    <citation type="submission" date="2023-10" db="EMBL/GenBank/DDBJ databases">
        <title>Whole Genome based description of the genera Actinobaculum and Actinotignum reveals a complex phylogenetic relationship within the species included in the genus Actinotignum.</title>
        <authorList>
            <person name="Jensen C.S."/>
            <person name="Dargis R."/>
            <person name="Kemp M."/>
            <person name="Christensen J.J."/>
        </authorList>
    </citation>
    <scope>NUCLEOTIDE SEQUENCE</scope>
    <source>
        <strain evidence="2">SLA_B245</strain>
    </source>
</reference>
<evidence type="ECO:0000313" key="2">
    <source>
        <dbReference type="EMBL" id="MDY5141528.1"/>
    </source>
</evidence>
<evidence type="ECO:0000256" key="1">
    <source>
        <dbReference type="SAM" id="MobiDB-lite"/>
    </source>
</evidence>
<protein>
    <submittedName>
        <fullName evidence="2">Uncharacterized protein</fullName>
    </submittedName>
</protein>
<accession>A0AAW9HEQ7</accession>
<gene>
    <name evidence="2" type="ORF">R6G74_09440</name>
</gene>
<dbReference type="Proteomes" id="UP001288320">
    <property type="component" value="Unassembled WGS sequence"/>
</dbReference>
<feature type="compositionally biased region" description="Basic and acidic residues" evidence="1">
    <location>
        <begin position="1"/>
        <end position="13"/>
    </location>
</feature>
<organism evidence="2 3">
    <name type="scientific">Actinotignum timonense</name>
    <dbReference type="NCBI Taxonomy" id="1870995"/>
    <lineage>
        <taxon>Bacteria</taxon>
        <taxon>Bacillati</taxon>
        <taxon>Actinomycetota</taxon>
        <taxon>Actinomycetes</taxon>
        <taxon>Actinomycetales</taxon>
        <taxon>Actinomycetaceae</taxon>
        <taxon>Actinotignum</taxon>
    </lineage>
</organism>
<evidence type="ECO:0000313" key="3">
    <source>
        <dbReference type="Proteomes" id="UP001288320"/>
    </source>
</evidence>
<dbReference type="EMBL" id="JAWNFV010000034">
    <property type="protein sequence ID" value="MDY5141528.1"/>
    <property type="molecule type" value="Genomic_DNA"/>
</dbReference>
<proteinExistence type="predicted"/>
<comment type="caution">
    <text evidence="2">The sequence shown here is derived from an EMBL/GenBank/DDBJ whole genome shotgun (WGS) entry which is preliminary data.</text>
</comment>